<evidence type="ECO:0000313" key="2">
    <source>
        <dbReference type="EMBL" id="KAL3788523.1"/>
    </source>
</evidence>
<sequence length="1867" mass="203895">MKGELDVASLSDYECLWRDDEVSPNADSNLSESWGDRTSCLSWIQPCSSGISSLPLLAAAFRSGVAVYHVSTNQIDVPSSDSNERQGEGTPEPRLQPSLSSADTIPPFAKAKYSTAKNSTSLAKVIWFDLGPRSPPCLSIILNEASTSKLNLCVIDIPWYGSTEIISSKSSLLHRSMGVLSQMNLDHIEEDASILPLPRLGAIGLYHAGKMSVYQPTLSSCSHNEGITSPVMADGYFSSLYRPVSSSSLGLNTDGSVYSDKSPNLVKSIYQDTVLTVFSINTCSKIRDDTPPMMQKWTIPSQRNWLLISAPGDRPIGSLLQDETDDNFDISYQRNAERSGAATTVVCELTCGENPVSGLVPERIVREDGGRRVAVLFSSSYFGNNATDASSRPRRRTHTRVSTDPVAYAILDIDEIMKNRFSSSFTLRHARDVAFLPTSQMEGGFYCSSLVVLDADGSGLSITTVISSRSQKDGVTEKVIESEDKCLLHHEGIQGRRVFTLLNGDHPQLLLVGESTVVGRPCLIVAQHEMARDPYSNTFALIEADSLGHRLWLKTGEEVISVRELPKHPEADHAHIAIATQQRVMIVSAEDSLSVVSEVNVYLTSPSLSPVGSHCVAFSAASTAFSGGEACIMYLSCLHSVHRHGVISSLPSQRTGPNNILLTAIRPDRLVYFVSHGGVRLTDEVDEAEDKFDIPIPTSRPILLLEPLLANALCQDRTCGANASKSDMVQQSLRTVIEKFGRKHTSFPHGDSEGIGSVGVGITSKAYQMLAQYQCHQAASLLLRGNGQRMAPQMRAMSPSFSIMSTLMAANNTKPSVCPKPNNPAVMHAENLAYSVKENESFSEAIKMLNFASSQSSEDALRQLVLSLNAQCFTGARSLLVETHNTEYNGAYEDFVTYNDELLSVVARRLANGAKEGAKVNVSQLAPVAQTSWSERSRPRMLKSDILEEVFPEKNASLNEKYCIKDGRHIWCTGPFGRPEKLFRLESFEDWFGRCLPIILGNEGVALAAGTGEQTLANILSAAALEETAEQPTILLEHDKDGNTDRRKNWVEGIGEEHLDEDNLSLYVRFSEGADEDNKWKLDGFSDLSNHGHKLGLYGSELATLEATTSSVDEGEQGKVQLLYDLVFNEGAPRDVPTGVLVQVARGDSLDIGMLHTHQHKPRQKATIEFWYHLPQSHLVSDEIILARRSLFFEDNGDASNICLPDEKHNTLWELALLPTGFLELRTGAGSVVTSAAYPESDDENASKGIVSWEREDGGGGWNHVCLLFSAQSKSSPTEFSASILMNGVKVVSTASLFVNPLEAELLSDINERDLEDAMERSVLAFGIGPSPGFRITDIRVWACLRDEEDIKLMMYEYLRHAEMKKKLKINIRKGPKKSVLPAPPTLPLSQADNRRSGSANPPYNPIQGRNVEPGSDRGFLPDFATFAPSEANDYSISRTHDKMSGSSSTPAPAAFLMQSEELSAVYRQTTDPPADPSFIVTMSDLLSTKVRKSASSAIIRGPPAARHFGGNRGGLLCSRKRQGVGPIAICGSDKSIVFYHDSDPPAKTYPIGASGAVLSDVIDETQSEYMCCFLAKEKRMVVFELALKAVVVELQMKTKLNFWRYLPPEADDDVLTFMLITPIGGFHWKPLDDSPRPRQVWKRGPELESKKILSYEEGGGCGRDKSVRSTVALILASEATSEAAVEAYCISMDNESCRLCISPNVVGAALYQHPMPVVGRFLPCVVYVLEDEACQFHLNVQELHEENNMSNGATLVLGDVKCSVLLDVDNGTFDAPPLSMGSSPEALCCCHDSFIVAIMRKQGLVFAYHFTGGNLSLVGRIMLGHYVVDAAIRSGNASNEVELVSLLCETGDSKDGRVAVVTISKD</sequence>
<dbReference type="EMBL" id="JABMIG020000155">
    <property type="protein sequence ID" value="KAL3788523.1"/>
    <property type="molecule type" value="Genomic_DNA"/>
</dbReference>
<organism evidence="2 3">
    <name type="scientific">Cyclotella cryptica</name>
    <dbReference type="NCBI Taxonomy" id="29204"/>
    <lineage>
        <taxon>Eukaryota</taxon>
        <taxon>Sar</taxon>
        <taxon>Stramenopiles</taxon>
        <taxon>Ochrophyta</taxon>
        <taxon>Bacillariophyta</taxon>
        <taxon>Coscinodiscophyceae</taxon>
        <taxon>Thalassiosirophycidae</taxon>
        <taxon>Stephanodiscales</taxon>
        <taxon>Stephanodiscaceae</taxon>
        <taxon>Cyclotella</taxon>
    </lineage>
</organism>
<gene>
    <name evidence="2" type="ORF">HJC23_006561</name>
</gene>
<comment type="caution">
    <text evidence="2">The sequence shown here is derived from an EMBL/GenBank/DDBJ whole genome shotgun (WGS) entry which is preliminary data.</text>
</comment>
<protein>
    <submittedName>
        <fullName evidence="2">Uncharacterized protein</fullName>
    </submittedName>
</protein>
<evidence type="ECO:0000313" key="3">
    <source>
        <dbReference type="Proteomes" id="UP001516023"/>
    </source>
</evidence>
<feature type="region of interest" description="Disordered" evidence="1">
    <location>
        <begin position="76"/>
        <end position="101"/>
    </location>
</feature>
<proteinExistence type="predicted"/>
<feature type="region of interest" description="Disordered" evidence="1">
    <location>
        <begin position="1375"/>
        <end position="1419"/>
    </location>
</feature>
<feature type="compositionally biased region" description="Polar residues" evidence="1">
    <location>
        <begin position="1388"/>
        <end position="1402"/>
    </location>
</feature>
<reference evidence="2 3" key="1">
    <citation type="journal article" date="2020" name="G3 (Bethesda)">
        <title>Improved Reference Genome for Cyclotella cryptica CCMP332, a Model for Cell Wall Morphogenesis, Salinity Adaptation, and Lipid Production in Diatoms (Bacillariophyta).</title>
        <authorList>
            <person name="Roberts W.R."/>
            <person name="Downey K.M."/>
            <person name="Ruck E.C."/>
            <person name="Traller J.C."/>
            <person name="Alverson A.J."/>
        </authorList>
    </citation>
    <scope>NUCLEOTIDE SEQUENCE [LARGE SCALE GENOMIC DNA]</scope>
    <source>
        <strain evidence="2 3">CCMP332</strain>
    </source>
</reference>
<keyword evidence="3" id="KW-1185">Reference proteome</keyword>
<evidence type="ECO:0000256" key="1">
    <source>
        <dbReference type="SAM" id="MobiDB-lite"/>
    </source>
</evidence>
<name>A0ABD3PLG1_9STRA</name>
<accession>A0ABD3PLG1</accession>
<dbReference type="Proteomes" id="UP001516023">
    <property type="component" value="Unassembled WGS sequence"/>
</dbReference>